<accession>A0ABR3N5T0</accession>
<sequence>SALHKMASRDETQKKKSSVFGQMIYEHCCNSTFRLCIFLQLNLANIDNTEQQ</sequence>
<evidence type="ECO:0000313" key="2">
    <source>
        <dbReference type="Proteomes" id="UP001558613"/>
    </source>
</evidence>
<protein>
    <submittedName>
        <fullName evidence="1">Uncharacterized protein</fullName>
    </submittedName>
</protein>
<keyword evidence="2" id="KW-1185">Reference proteome</keyword>
<feature type="non-terminal residue" evidence="1">
    <location>
        <position position="52"/>
    </location>
</feature>
<evidence type="ECO:0000313" key="1">
    <source>
        <dbReference type="EMBL" id="KAL1272140.1"/>
    </source>
</evidence>
<reference evidence="1 2" key="1">
    <citation type="submission" date="2023-09" db="EMBL/GenBank/DDBJ databases">
        <authorList>
            <person name="Wang M."/>
        </authorList>
    </citation>
    <scope>NUCLEOTIDE SEQUENCE [LARGE SCALE GENOMIC DNA]</scope>
    <source>
        <strain evidence="1">GT-2023</strain>
        <tissue evidence="1">Liver</tissue>
    </source>
</reference>
<proteinExistence type="predicted"/>
<name>A0ABR3N5T0_9TELE</name>
<feature type="non-terminal residue" evidence="1">
    <location>
        <position position="1"/>
    </location>
</feature>
<gene>
    <name evidence="1" type="ORF">QQF64_031156</name>
</gene>
<dbReference type="Proteomes" id="UP001558613">
    <property type="component" value="Unassembled WGS sequence"/>
</dbReference>
<comment type="caution">
    <text evidence="1">The sequence shown here is derived from an EMBL/GenBank/DDBJ whole genome shotgun (WGS) entry which is preliminary data.</text>
</comment>
<dbReference type="EMBL" id="JAYMGO010000007">
    <property type="protein sequence ID" value="KAL1272140.1"/>
    <property type="molecule type" value="Genomic_DNA"/>
</dbReference>
<organism evidence="1 2">
    <name type="scientific">Cirrhinus molitorella</name>
    <name type="common">mud carp</name>
    <dbReference type="NCBI Taxonomy" id="172907"/>
    <lineage>
        <taxon>Eukaryota</taxon>
        <taxon>Metazoa</taxon>
        <taxon>Chordata</taxon>
        <taxon>Craniata</taxon>
        <taxon>Vertebrata</taxon>
        <taxon>Euteleostomi</taxon>
        <taxon>Actinopterygii</taxon>
        <taxon>Neopterygii</taxon>
        <taxon>Teleostei</taxon>
        <taxon>Ostariophysi</taxon>
        <taxon>Cypriniformes</taxon>
        <taxon>Cyprinidae</taxon>
        <taxon>Labeoninae</taxon>
        <taxon>Labeonini</taxon>
        <taxon>Cirrhinus</taxon>
    </lineage>
</organism>